<dbReference type="SUPFAM" id="SSF51004">
    <property type="entry name" value="C-terminal (heme d1) domain of cytochrome cd1-nitrite reductase"/>
    <property type="match status" value="1"/>
</dbReference>
<dbReference type="EMBL" id="JBHUHV010000014">
    <property type="protein sequence ID" value="MFD2066029.1"/>
    <property type="molecule type" value="Genomic_DNA"/>
</dbReference>
<dbReference type="RefSeq" id="WP_229962134.1">
    <property type="nucleotide sequence ID" value="NZ_JAJJWI010000019.1"/>
</dbReference>
<name>A0ABW4WUD0_9BACT</name>
<dbReference type="PROSITE" id="PS51257">
    <property type="entry name" value="PROKAR_LIPOPROTEIN"/>
    <property type="match status" value="1"/>
</dbReference>
<dbReference type="PANTHER" id="PTHR46928:SF1">
    <property type="entry name" value="MESENCHYME-SPECIFIC CELL SURFACE GLYCOPROTEIN"/>
    <property type="match status" value="1"/>
</dbReference>
<dbReference type="Gene3D" id="2.130.10.10">
    <property type="entry name" value="YVTN repeat-like/Quinoprotein amine dehydrogenase"/>
    <property type="match status" value="1"/>
</dbReference>
<dbReference type="Pfam" id="PF22494">
    <property type="entry name" value="choice_anch_I"/>
    <property type="match status" value="1"/>
</dbReference>
<comment type="caution">
    <text evidence="2">The sequence shown here is derived from an EMBL/GenBank/DDBJ whole genome shotgun (WGS) entry which is preliminary data.</text>
</comment>
<organism evidence="2 3">
    <name type="scientific">Pontibacter silvestris</name>
    <dbReference type="NCBI Taxonomy" id="2305183"/>
    <lineage>
        <taxon>Bacteria</taxon>
        <taxon>Pseudomonadati</taxon>
        <taxon>Bacteroidota</taxon>
        <taxon>Cytophagia</taxon>
        <taxon>Cytophagales</taxon>
        <taxon>Hymenobacteraceae</taxon>
        <taxon>Pontibacter</taxon>
    </lineage>
</organism>
<sequence length="504" mass="54136">MNKKLLFFGLGFILTMSACREDEDVTVPFPTEDPAGFSEIGEIHLEGGAGAAEISAYDPSTKRLFVVNNAVNSRVDVIDVQNPATPEFIQSIDITPYGGGVNSVAVKNGILAAAVEANIKQDNGKVALFNTKTYDLLKLVPVGALPDMVTFSPDGTYILSANEGEPNSDYTVDPNGSVSIISAIDNYNVVTLEFTAFNNSQADLEAKGLRVFGPNATLAMDVEPEYITVSEDSKTAWVTLQENNAIAKIDLETKSVTSVVPLGFKDHSLNGNEFDVSDEDNAVAFATWPVKGIYLPDALASFSVNGTDYIITANEGDAREYNAFEEEARVKKLPLDSNAFPNAAELQKDLNLGRLKVTTTLGDIDSDGDYDELYSFGTRSFSIWQGATGVQVYDSGNEIEKKLAEAIVYPDDRSDDKGAEPEGVTVGVVNNQTIAFIGSERADAVLLYDVTNPNQPQFLQVLKTGDAPEGIIFIAAAESPNKKSLLIVSSEDDGVVKVFEAGKI</sequence>
<dbReference type="Proteomes" id="UP001597369">
    <property type="component" value="Unassembled WGS sequence"/>
</dbReference>
<evidence type="ECO:0000313" key="2">
    <source>
        <dbReference type="EMBL" id="MFD2066029.1"/>
    </source>
</evidence>
<dbReference type="InterPro" id="IPR015943">
    <property type="entry name" value="WD40/YVTN_repeat-like_dom_sf"/>
</dbReference>
<keyword evidence="3" id="KW-1185">Reference proteome</keyword>
<dbReference type="InterPro" id="IPR055188">
    <property type="entry name" value="Choice_anch_I"/>
</dbReference>
<proteinExistence type="predicted"/>
<dbReference type="InterPro" id="IPR011045">
    <property type="entry name" value="N2O_reductase_N"/>
</dbReference>
<dbReference type="SUPFAM" id="SSF50974">
    <property type="entry name" value="Nitrous oxide reductase, N-terminal domain"/>
    <property type="match status" value="1"/>
</dbReference>
<feature type="domain" description="Choice-of-anchor I" evidence="1">
    <location>
        <begin position="48"/>
        <end position="500"/>
    </location>
</feature>
<dbReference type="PANTHER" id="PTHR46928">
    <property type="entry name" value="MESENCHYME-SPECIFIC CELL SURFACE GLYCOPROTEIN"/>
    <property type="match status" value="1"/>
</dbReference>
<dbReference type="InterPro" id="IPR011048">
    <property type="entry name" value="Haem_d1_sf"/>
</dbReference>
<evidence type="ECO:0000259" key="1">
    <source>
        <dbReference type="Pfam" id="PF22494"/>
    </source>
</evidence>
<evidence type="ECO:0000313" key="3">
    <source>
        <dbReference type="Proteomes" id="UP001597369"/>
    </source>
</evidence>
<reference evidence="3" key="1">
    <citation type="journal article" date="2019" name="Int. J. Syst. Evol. Microbiol.">
        <title>The Global Catalogue of Microorganisms (GCM) 10K type strain sequencing project: providing services to taxonomists for standard genome sequencing and annotation.</title>
        <authorList>
            <consortium name="The Broad Institute Genomics Platform"/>
            <consortium name="The Broad Institute Genome Sequencing Center for Infectious Disease"/>
            <person name="Wu L."/>
            <person name="Ma J."/>
        </authorList>
    </citation>
    <scope>NUCLEOTIDE SEQUENCE [LARGE SCALE GENOMIC DNA]</scope>
    <source>
        <strain evidence="3">JCM 16545</strain>
    </source>
</reference>
<dbReference type="NCBIfam" id="NF038117">
    <property type="entry name" value="choice_anch_I"/>
    <property type="match status" value="1"/>
</dbReference>
<protein>
    <submittedName>
        <fullName evidence="2">Choice-of-anchor I family protein</fullName>
    </submittedName>
</protein>
<accession>A0ABW4WUD0</accession>
<dbReference type="InterPro" id="IPR052956">
    <property type="entry name" value="Mesenchyme-surface_protein"/>
</dbReference>
<gene>
    <name evidence="2" type="ORF">ACFSKU_03980</name>
</gene>